<dbReference type="PANTHER" id="PTHR41282">
    <property type="entry name" value="CONSERVED TRANSMEMBRANE PROTEIN-RELATED"/>
    <property type="match status" value="1"/>
</dbReference>
<dbReference type="EMBL" id="AGWM01000012">
    <property type="protein sequence ID" value="EPD26330.1"/>
    <property type="molecule type" value="Genomic_DNA"/>
</dbReference>
<sequence length="320" mass="34135">MSNPVMSNNPYFRKGAATPNQQFRGGNIATEPRQGYQAGPGVYEQPGGYGTEQPDWYNQQNFAHPDYGQAYQQQGYGQYAGGYGQPGAFGAPATATMTYDDAMVKTAILLAVSIVAGAATMLFVPLDYAMMLAIPASLIAFAVGMFGAWRPMVGPGISIAYSLFQGVALGAITNAFDTLYPGVAFQAILGTAIVVGVAVFLHMSGKVRTTAKGRRVVLTIMIAYIIFGFVNLILMLTGVTNSLRNITVGGFHLGIILGLVMIAVAGYVLISDLETAKLAVERHAPKEFAWTAAFGIVMTVLWIYLEVLRVVAYLAASSRN</sequence>
<dbReference type="OrthoDB" id="116480at2"/>
<feature type="transmembrane region" description="Helical" evidence="2">
    <location>
        <begin position="291"/>
        <end position="316"/>
    </location>
</feature>
<dbReference type="STRING" id="59505.FB03_04515"/>
<keyword evidence="2" id="KW-0812">Transmembrane</keyword>
<reference evidence="3 4" key="1">
    <citation type="submission" date="2013-05" db="EMBL/GenBank/DDBJ databases">
        <title>The Genome Sequence of Actinobaculum schaalii FB123-CNA2.</title>
        <authorList>
            <consortium name="The Broad Institute Genomics Platform"/>
            <person name="Earl A."/>
            <person name="Ward D."/>
            <person name="Feldgarden M."/>
            <person name="Gevers D."/>
            <person name="Saerens B."/>
            <person name="Vaneechoutte M."/>
            <person name="Walker B."/>
            <person name="Young S."/>
            <person name="Zeng Q."/>
            <person name="Gargeya S."/>
            <person name="Fitzgerald M."/>
            <person name="Haas B."/>
            <person name="Abouelleil A."/>
            <person name="Allen A.W."/>
            <person name="Alvarado L."/>
            <person name="Arachchi H.M."/>
            <person name="Berlin A.M."/>
            <person name="Chapman S.B."/>
            <person name="Gainer-Dewar J."/>
            <person name="Goldberg J."/>
            <person name="Griggs A."/>
            <person name="Gujja S."/>
            <person name="Hansen M."/>
            <person name="Howarth C."/>
            <person name="Imamovic A."/>
            <person name="Ireland A."/>
            <person name="Larimer J."/>
            <person name="McCowan C."/>
            <person name="Murphy C."/>
            <person name="Pearson M."/>
            <person name="Poon T.W."/>
            <person name="Priest M."/>
            <person name="Roberts A."/>
            <person name="Saif S."/>
            <person name="Shea T."/>
            <person name="Sisk P."/>
            <person name="Sykes S."/>
            <person name="Wortman J."/>
            <person name="Nusbaum C."/>
            <person name="Birren B."/>
        </authorList>
    </citation>
    <scope>NUCLEOTIDE SEQUENCE [LARGE SCALE GENOMIC DNA]</scope>
    <source>
        <strain evidence="3 4">FB123-CNA-2</strain>
    </source>
</reference>
<dbReference type="PANTHER" id="PTHR41282:SF1">
    <property type="entry name" value="CONSERVED TRANSMEMBRANE PROTEIN-RELATED"/>
    <property type="match status" value="1"/>
</dbReference>
<protein>
    <recommendedName>
        <fullName evidence="5">YccA/Bax inhibitor family protein</fullName>
    </recommendedName>
</protein>
<feature type="transmembrane region" description="Helical" evidence="2">
    <location>
        <begin position="216"/>
        <end position="239"/>
    </location>
</feature>
<name>S2VK09_9ACTO</name>
<evidence type="ECO:0000313" key="3">
    <source>
        <dbReference type="EMBL" id="EPD26330.1"/>
    </source>
</evidence>
<dbReference type="AlphaFoldDB" id="S2VK09"/>
<feature type="compositionally biased region" description="Polar residues" evidence="1">
    <location>
        <begin position="1"/>
        <end position="10"/>
    </location>
</feature>
<evidence type="ECO:0008006" key="5">
    <source>
        <dbReference type="Google" id="ProtNLM"/>
    </source>
</evidence>
<feature type="transmembrane region" description="Helical" evidence="2">
    <location>
        <begin position="182"/>
        <end position="204"/>
    </location>
</feature>
<feature type="transmembrane region" description="Helical" evidence="2">
    <location>
        <begin position="130"/>
        <end position="149"/>
    </location>
</feature>
<feature type="region of interest" description="Disordered" evidence="1">
    <location>
        <begin position="1"/>
        <end position="50"/>
    </location>
</feature>
<evidence type="ECO:0000256" key="2">
    <source>
        <dbReference type="SAM" id="Phobius"/>
    </source>
</evidence>
<comment type="caution">
    <text evidence="3">The sequence shown here is derived from an EMBL/GenBank/DDBJ whole genome shotgun (WGS) entry which is preliminary data.</text>
</comment>
<organism evidence="3 4">
    <name type="scientific">Actinotignum schaalii FB123-CNA-2</name>
    <dbReference type="NCBI Taxonomy" id="883067"/>
    <lineage>
        <taxon>Bacteria</taxon>
        <taxon>Bacillati</taxon>
        <taxon>Actinomycetota</taxon>
        <taxon>Actinomycetes</taxon>
        <taxon>Actinomycetales</taxon>
        <taxon>Actinomycetaceae</taxon>
        <taxon>Actinotignum</taxon>
    </lineage>
</organism>
<feature type="transmembrane region" description="Helical" evidence="2">
    <location>
        <begin position="251"/>
        <end position="270"/>
    </location>
</feature>
<dbReference type="Pfam" id="PF12811">
    <property type="entry name" value="BaxI_1"/>
    <property type="match status" value="1"/>
</dbReference>
<proteinExistence type="predicted"/>
<dbReference type="InterPro" id="IPR010539">
    <property type="entry name" value="BaxI_1-like"/>
</dbReference>
<keyword evidence="2" id="KW-0472">Membrane</keyword>
<feature type="transmembrane region" description="Helical" evidence="2">
    <location>
        <begin position="156"/>
        <end position="176"/>
    </location>
</feature>
<keyword evidence="4" id="KW-1185">Reference proteome</keyword>
<dbReference type="HOGENOM" id="CLU_074030_0_0_11"/>
<evidence type="ECO:0000256" key="1">
    <source>
        <dbReference type="SAM" id="MobiDB-lite"/>
    </source>
</evidence>
<dbReference type="Proteomes" id="UP000014393">
    <property type="component" value="Unassembled WGS sequence"/>
</dbReference>
<accession>S2VK09</accession>
<dbReference type="PATRIC" id="fig|883067.3.peg.1582"/>
<gene>
    <name evidence="3" type="ORF">HMPREF9237_01609</name>
</gene>
<dbReference type="eggNOG" id="COG4760">
    <property type="taxonomic scope" value="Bacteria"/>
</dbReference>
<keyword evidence="2" id="KW-1133">Transmembrane helix</keyword>
<evidence type="ECO:0000313" key="4">
    <source>
        <dbReference type="Proteomes" id="UP000014393"/>
    </source>
</evidence>
<feature type="transmembrane region" description="Helical" evidence="2">
    <location>
        <begin position="107"/>
        <end position="124"/>
    </location>
</feature>